<accession>A0ABR5C625</accession>
<sequence>TEENGDKIFFESEEDKQMYLNDQNNNIQPRAVGLSQKEKTISSTRYNMRFSGYSNMTPSWTKASKYTIQAGRSLN</sequence>
<organism evidence="1 2">
    <name type="scientific">Staphylococcus microti</name>
    <dbReference type="NCBI Taxonomy" id="569857"/>
    <lineage>
        <taxon>Bacteria</taxon>
        <taxon>Bacillati</taxon>
        <taxon>Bacillota</taxon>
        <taxon>Bacilli</taxon>
        <taxon>Bacillales</taxon>
        <taxon>Staphylococcaceae</taxon>
        <taxon>Staphylococcus</taxon>
    </lineage>
</organism>
<evidence type="ECO:0000313" key="2">
    <source>
        <dbReference type="Proteomes" id="UP000032366"/>
    </source>
</evidence>
<protein>
    <submittedName>
        <fullName evidence="1">Uncharacterized protein</fullName>
    </submittedName>
</protein>
<dbReference type="EMBL" id="JXWY01000084">
    <property type="protein sequence ID" value="KIX90156.1"/>
    <property type="molecule type" value="Genomic_DNA"/>
</dbReference>
<proteinExistence type="predicted"/>
<reference evidence="1 2" key="1">
    <citation type="submission" date="2015-01" db="EMBL/GenBank/DDBJ databases">
        <authorList>
            <person name="Guo J."/>
        </authorList>
    </citation>
    <scope>NUCLEOTIDE SEQUENCE [LARGE SCALE GENOMIC DNA]</scope>
    <source>
        <strain evidence="1 2">DSM 22147</strain>
    </source>
</reference>
<feature type="non-terminal residue" evidence="1">
    <location>
        <position position="1"/>
    </location>
</feature>
<gene>
    <name evidence="1" type="ORF">TP70_09165</name>
</gene>
<feature type="non-terminal residue" evidence="1">
    <location>
        <position position="75"/>
    </location>
</feature>
<evidence type="ECO:0000313" key="1">
    <source>
        <dbReference type="EMBL" id="KIX90156.1"/>
    </source>
</evidence>
<keyword evidence="2" id="KW-1185">Reference proteome</keyword>
<dbReference type="Proteomes" id="UP000032366">
    <property type="component" value="Unassembled WGS sequence"/>
</dbReference>
<comment type="caution">
    <text evidence="1">The sequence shown here is derived from an EMBL/GenBank/DDBJ whole genome shotgun (WGS) entry which is preliminary data.</text>
</comment>
<name>A0ABR5C625_9STAP</name>